<evidence type="ECO:0000256" key="2">
    <source>
        <dbReference type="SAM" id="Phobius"/>
    </source>
</evidence>
<evidence type="ECO:0000313" key="4">
    <source>
        <dbReference type="Proteomes" id="UP001251528"/>
    </source>
</evidence>
<keyword evidence="2" id="KW-0472">Membrane</keyword>
<keyword evidence="2" id="KW-0812">Transmembrane</keyword>
<feature type="transmembrane region" description="Helical" evidence="2">
    <location>
        <begin position="14"/>
        <end position="35"/>
    </location>
</feature>
<dbReference type="Proteomes" id="UP001251528">
    <property type="component" value="Unassembled WGS sequence"/>
</dbReference>
<evidence type="ECO:0000256" key="1">
    <source>
        <dbReference type="SAM" id="MobiDB-lite"/>
    </source>
</evidence>
<feature type="region of interest" description="Disordered" evidence="1">
    <location>
        <begin position="177"/>
        <end position="199"/>
    </location>
</feature>
<dbReference type="EMBL" id="JASWJB010000376">
    <property type="protein sequence ID" value="KAK2590971.1"/>
    <property type="molecule type" value="Genomic_DNA"/>
</dbReference>
<organism evidence="3 4">
    <name type="scientific">Conoideocrella luteorostrata</name>
    <dbReference type="NCBI Taxonomy" id="1105319"/>
    <lineage>
        <taxon>Eukaryota</taxon>
        <taxon>Fungi</taxon>
        <taxon>Dikarya</taxon>
        <taxon>Ascomycota</taxon>
        <taxon>Pezizomycotina</taxon>
        <taxon>Sordariomycetes</taxon>
        <taxon>Hypocreomycetidae</taxon>
        <taxon>Hypocreales</taxon>
        <taxon>Clavicipitaceae</taxon>
        <taxon>Conoideocrella</taxon>
    </lineage>
</organism>
<reference evidence="3" key="1">
    <citation type="submission" date="2023-06" db="EMBL/GenBank/DDBJ databases">
        <title>Conoideocrella luteorostrata (Hypocreales: Clavicipitaceae), a potential biocontrol fungus for elongate hemlock scale in United States Christmas tree production areas.</title>
        <authorList>
            <person name="Barrett H."/>
            <person name="Lovett B."/>
            <person name="Macias A.M."/>
            <person name="Stajich J.E."/>
            <person name="Kasson M.T."/>
        </authorList>
    </citation>
    <scope>NUCLEOTIDE SEQUENCE</scope>
    <source>
        <strain evidence="3">ARSEF 14590</strain>
    </source>
</reference>
<keyword evidence="4" id="KW-1185">Reference proteome</keyword>
<feature type="compositionally biased region" description="Polar residues" evidence="1">
    <location>
        <begin position="260"/>
        <end position="280"/>
    </location>
</feature>
<proteinExistence type="predicted"/>
<gene>
    <name evidence="3" type="ORF">QQS21_011330</name>
</gene>
<comment type="caution">
    <text evidence="3">The sequence shown here is derived from an EMBL/GenBank/DDBJ whole genome shotgun (WGS) entry which is preliminary data.</text>
</comment>
<evidence type="ECO:0000313" key="3">
    <source>
        <dbReference type="EMBL" id="KAK2590971.1"/>
    </source>
</evidence>
<dbReference type="AlphaFoldDB" id="A0AAJ0CDJ0"/>
<keyword evidence="2" id="KW-1133">Transmembrane helix</keyword>
<feature type="transmembrane region" description="Helical" evidence="2">
    <location>
        <begin position="81"/>
        <end position="99"/>
    </location>
</feature>
<name>A0AAJ0CDJ0_9HYPO</name>
<feature type="region of interest" description="Disordered" evidence="1">
    <location>
        <begin position="255"/>
        <end position="293"/>
    </location>
</feature>
<evidence type="ECO:0008006" key="5">
    <source>
        <dbReference type="Google" id="ProtNLM"/>
    </source>
</evidence>
<protein>
    <recommendedName>
        <fullName evidence="5">MARVEL domain-containing protein</fullName>
    </recommendedName>
</protein>
<feature type="transmembrane region" description="Helical" evidence="2">
    <location>
        <begin position="55"/>
        <end position="74"/>
    </location>
</feature>
<sequence>MGAKSSLALKSVQWFIRGVQLLCAAVVLGIFSYFLAALHNHDLQIDTSIRAVEGISGAAVLYTLVGLLFLCCVAGLAFTSFIAIVLDFCFIGCFIYVAVVNKHGAGSCSGYVDTPFGAGQSGKKASGSDGFTALPSFHTACRLQTACMAVSIIAIFFFIFSMLMEVVLVRNHRKEKRFGPGPQNNYTSGSGSKGGFFGRFRRNKNAEVDESNHLPQHTHPDQLDHDRQSYGTEHTAVNHDGRGPSADYQKQEVGYGYQPGATTTPAQTGWHTAPQTNPTPANYRYGDGVYERA</sequence>
<accession>A0AAJ0CDJ0</accession>
<feature type="transmembrane region" description="Helical" evidence="2">
    <location>
        <begin position="143"/>
        <end position="168"/>
    </location>
</feature>